<comment type="function">
    <text evidence="7">Acts as a translational activator of mitochondrially-encoded cytochrome c oxidase 1.</text>
</comment>
<dbReference type="InterPro" id="IPR017856">
    <property type="entry name" value="Integrase-like_N"/>
</dbReference>
<evidence type="ECO:0000259" key="10">
    <source>
        <dbReference type="Pfam" id="PF01709"/>
    </source>
</evidence>
<dbReference type="GO" id="GO:0006417">
    <property type="term" value="P:regulation of translation"/>
    <property type="evidence" value="ECO:0007669"/>
    <property type="project" value="UniProtKB-KW"/>
</dbReference>
<sequence length="323" mass="35804">MAMLSSHHLAACLQHCLKRGAGAVIQKSAVHKSMLLTCCLEHHLPSRTLVTVYATLGHSDITGGSYPSGQPVRGMAGHSKWHNIKHIKASKDSEKQRISSKIAQRIKVVVREGGSADPKYNFLLARLLEDAKAKDVPKTTIDNALKGLAKNKDKGSVVYVQAKGIGNCLLMVETFTEKSQRTRQDVQCVMKKFGGTIGDSGLAQHSFQHKGCVYVPTENTEKKLTLDDAMDVAIEAGAEEVEETTDDDGNKVMRFFSDPKELHNVKKNLQQLDLLVSEARLEYVPTMFTKLTEEQLQLASQMFDRLEELDDVIRVYDNIEAPV</sequence>
<dbReference type="Pfam" id="PF01709">
    <property type="entry name" value="Transcrip_reg"/>
    <property type="match status" value="1"/>
</dbReference>
<dbReference type="FunFam" id="1.10.10.200:FF:000002">
    <property type="entry name" value="Probable transcriptional regulatory protein CLM62_37755"/>
    <property type="match status" value="1"/>
</dbReference>
<dbReference type="FunFam" id="3.30.70.980:FF:000008">
    <property type="entry name" value="Translational activator of cytochrome c oxidase 1"/>
    <property type="match status" value="1"/>
</dbReference>
<proteinExistence type="inferred from homology"/>
<protein>
    <recommendedName>
        <fullName evidence="8">Translational activator of cytochrome c oxidase 1</fullName>
    </recommendedName>
    <alternativeName>
        <fullName evidence="9">Coiled-coil domain-containing protein 44</fullName>
    </alternativeName>
</protein>
<comment type="similarity">
    <text evidence="2">Belongs to the TACO1 family.</text>
</comment>
<organism evidence="12 13">
    <name type="scientific">Ridgeia piscesae</name>
    <name type="common">Tubeworm</name>
    <dbReference type="NCBI Taxonomy" id="27915"/>
    <lineage>
        <taxon>Eukaryota</taxon>
        <taxon>Metazoa</taxon>
        <taxon>Spiralia</taxon>
        <taxon>Lophotrochozoa</taxon>
        <taxon>Annelida</taxon>
        <taxon>Polychaeta</taxon>
        <taxon>Sedentaria</taxon>
        <taxon>Canalipalpata</taxon>
        <taxon>Sabellida</taxon>
        <taxon>Siboglinidae</taxon>
        <taxon>Ridgeia</taxon>
    </lineage>
</organism>
<evidence type="ECO:0000256" key="1">
    <source>
        <dbReference type="ARBA" id="ARBA00004173"/>
    </source>
</evidence>
<dbReference type="Proteomes" id="UP001209878">
    <property type="component" value="Unassembled WGS sequence"/>
</dbReference>
<dbReference type="Gene3D" id="1.10.10.200">
    <property type="match status" value="1"/>
</dbReference>
<dbReference type="PANTHER" id="PTHR12532">
    <property type="entry name" value="TRANSLATIONAL ACTIVATOR OF CYTOCHROME C OXIDASE 1"/>
    <property type="match status" value="1"/>
</dbReference>
<accession>A0AAD9NZX4</accession>
<dbReference type="Pfam" id="PF20772">
    <property type="entry name" value="TACO1_YebC_N"/>
    <property type="match status" value="1"/>
</dbReference>
<dbReference type="SUPFAM" id="SSF75625">
    <property type="entry name" value="YebC-like"/>
    <property type="match status" value="1"/>
</dbReference>
<dbReference type="InterPro" id="IPR026564">
    <property type="entry name" value="Transcrip_reg_TACO1-like_dom3"/>
</dbReference>
<comment type="subcellular location">
    <subcellularLocation>
        <location evidence="1">Mitochondrion</location>
    </subcellularLocation>
</comment>
<dbReference type="InterPro" id="IPR029072">
    <property type="entry name" value="YebC-like"/>
</dbReference>
<reference evidence="12" key="1">
    <citation type="journal article" date="2023" name="Mol. Biol. Evol.">
        <title>Third-Generation Sequencing Reveals the Adaptive Role of the Epigenome in Three Deep-Sea Polychaetes.</title>
        <authorList>
            <person name="Perez M."/>
            <person name="Aroh O."/>
            <person name="Sun Y."/>
            <person name="Lan Y."/>
            <person name="Juniper S.K."/>
            <person name="Young C.R."/>
            <person name="Angers B."/>
            <person name="Qian P.Y."/>
        </authorList>
    </citation>
    <scope>NUCLEOTIDE SEQUENCE</scope>
    <source>
        <strain evidence="12">R07B-5</strain>
    </source>
</reference>
<evidence type="ECO:0000313" key="13">
    <source>
        <dbReference type="Proteomes" id="UP001209878"/>
    </source>
</evidence>
<evidence type="ECO:0000256" key="9">
    <source>
        <dbReference type="ARBA" id="ARBA00075676"/>
    </source>
</evidence>
<dbReference type="HAMAP" id="MF_00693">
    <property type="entry name" value="Transcrip_reg_TACO1"/>
    <property type="match status" value="1"/>
</dbReference>
<dbReference type="Gene3D" id="3.30.70.980">
    <property type="match status" value="2"/>
</dbReference>
<evidence type="ECO:0000313" key="12">
    <source>
        <dbReference type="EMBL" id="KAK2185484.1"/>
    </source>
</evidence>
<evidence type="ECO:0000256" key="2">
    <source>
        <dbReference type="ARBA" id="ARBA00008724"/>
    </source>
</evidence>
<evidence type="ECO:0000259" key="11">
    <source>
        <dbReference type="Pfam" id="PF20772"/>
    </source>
</evidence>
<dbReference type="GO" id="GO:0005739">
    <property type="term" value="C:mitochondrion"/>
    <property type="evidence" value="ECO:0007669"/>
    <property type="project" value="UniProtKB-SubCell"/>
</dbReference>
<evidence type="ECO:0000256" key="3">
    <source>
        <dbReference type="ARBA" id="ARBA00022845"/>
    </source>
</evidence>
<keyword evidence="4" id="KW-0175">Coiled coil</keyword>
<keyword evidence="6" id="KW-0010">Activator</keyword>
<dbReference type="PANTHER" id="PTHR12532:SF0">
    <property type="entry name" value="TRANSLATIONAL ACTIVATOR OF CYTOCHROME C OXIDASE 1"/>
    <property type="match status" value="1"/>
</dbReference>
<dbReference type="InterPro" id="IPR049083">
    <property type="entry name" value="TACO1_YebC_N"/>
</dbReference>
<keyword evidence="3" id="KW-0810">Translation regulation</keyword>
<evidence type="ECO:0000256" key="4">
    <source>
        <dbReference type="ARBA" id="ARBA00023054"/>
    </source>
</evidence>
<feature type="domain" description="TACO1/YebC-like N-terminal" evidence="11">
    <location>
        <begin position="79"/>
        <end position="147"/>
    </location>
</feature>
<feature type="domain" description="TACO1/YebC-like second and third" evidence="10">
    <location>
        <begin position="160"/>
        <end position="319"/>
    </location>
</feature>
<evidence type="ECO:0000256" key="7">
    <source>
        <dbReference type="ARBA" id="ARBA00053642"/>
    </source>
</evidence>
<name>A0AAD9NZX4_RIDPI</name>
<keyword evidence="5" id="KW-0496">Mitochondrion</keyword>
<evidence type="ECO:0000256" key="6">
    <source>
        <dbReference type="ARBA" id="ARBA00023159"/>
    </source>
</evidence>
<dbReference type="InterPro" id="IPR048300">
    <property type="entry name" value="TACO1_YebC-like_2nd/3rd_dom"/>
</dbReference>
<dbReference type="EMBL" id="JAODUO010000233">
    <property type="protein sequence ID" value="KAK2185484.1"/>
    <property type="molecule type" value="Genomic_DNA"/>
</dbReference>
<comment type="caution">
    <text evidence="12">The sequence shown here is derived from an EMBL/GenBank/DDBJ whole genome shotgun (WGS) entry which is preliminary data.</text>
</comment>
<keyword evidence="13" id="KW-1185">Reference proteome</keyword>
<evidence type="ECO:0000256" key="8">
    <source>
        <dbReference type="ARBA" id="ARBA00073666"/>
    </source>
</evidence>
<evidence type="ECO:0000256" key="5">
    <source>
        <dbReference type="ARBA" id="ARBA00023128"/>
    </source>
</evidence>
<dbReference type="AlphaFoldDB" id="A0AAD9NZX4"/>
<dbReference type="InterPro" id="IPR002876">
    <property type="entry name" value="Transcrip_reg_TACO1-like"/>
</dbReference>
<gene>
    <name evidence="12" type="ORF">NP493_234g00020</name>
</gene>